<evidence type="ECO:0000256" key="14">
    <source>
        <dbReference type="RuleBase" id="RU000304"/>
    </source>
</evidence>
<evidence type="ECO:0000313" key="17">
    <source>
        <dbReference type="EMBL" id="GAA0143800.1"/>
    </source>
</evidence>
<evidence type="ECO:0000256" key="4">
    <source>
        <dbReference type="ARBA" id="ARBA00022527"/>
    </source>
</evidence>
<dbReference type="InterPro" id="IPR011009">
    <property type="entry name" value="Kinase-like_dom_sf"/>
</dbReference>
<evidence type="ECO:0000256" key="1">
    <source>
        <dbReference type="ARBA" id="ARBA00004245"/>
    </source>
</evidence>
<comment type="catalytic activity">
    <reaction evidence="10">
        <text>L-threonyl-[protein] + ATP = O-phospho-L-threonyl-[protein] + ADP + H(+)</text>
        <dbReference type="Rhea" id="RHEA:46608"/>
        <dbReference type="Rhea" id="RHEA-COMP:11060"/>
        <dbReference type="Rhea" id="RHEA-COMP:11605"/>
        <dbReference type="ChEBI" id="CHEBI:15378"/>
        <dbReference type="ChEBI" id="CHEBI:30013"/>
        <dbReference type="ChEBI" id="CHEBI:30616"/>
        <dbReference type="ChEBI" id="CHEBI:61977"/>
        <dbReference type="ChEBI" id="CHEBI:456216"/>
        <dbReference type="EC" id="2.7.11.1"/>
    </reaction>
</comment>
<feature type="binding site" evidence="13">
    <location>
        <position position="35"/>
    </location>
    <ligand>
        <name>ATP</name>
        <dbReference type="ChEBI" id="CHEBI:30616"/>
    </ligand>
</feature>
<dbReference type="Gene3D" id="1.10.510.10">
    <property type="entry name" value="Transferase(Phosphotransferase) domain 1"/>
    <property type="match status" value="1"/>
</dbReference>
<gene>
    <name evidence="17" type="ORF">LIER_04401</name>
</gene>
<evidence type="ECO:0000256" key="13">
    <source>
        <dbReference type="PROSITE-ProRule" id="PRU10141"/>
    </source>
</evidence>
<dbReference type="PANTHER" id="PTHR22983:SF6">
    <property type="entry name" value="SERINE_THREONINE-PROTEIN KINASE 36"/>
    <property type="match status" value="1"/>
</dbReference>
<accession>A0AAV3NWJ8</accession>
<dbReference type="InterPro" id="IPR000719">
    <property type="entry name" value="Prot_kinase_dom"/>
</dbReference>
<dbReference type="PROSITE" id="PS00107">
    <property type="entry name" value="PROTEIN_KINASE_ATP"/>
    <property type="match status" value="1"/>
</dbReference>
<feature type="domain" description="Protein kinase" evidence="16">
    <location>
        <begin position="6"/>
        <end position="256"/>
    </location>
</feature>
<keyword evidence="6 13" id="KW-0547">Nucleotide-binding</keyword>
<dbReference type="EC" id="2.7.11.1" evidence="2"/>
<dbReference type="FunFam" id="1.10.510.10:FF:000292">
    <property type="entry name" value="Serine/threonine-protein kinase 36"/>
    <property type="match status" value="1"/>
</dbReference>
<keyword evidence="4 14" id="KW-0723">Serine/threonine-protein kinase</keyword>
<comment type="similarity">
    <text evidence="14">Belongs to the protein kinase superfamily.</text>
</comment>
<dbReference type="FunFam" id="3.30.200.20:FF:000042">
    <property type="entry name" value="Aurora kinase A"/>
    <property type="match status" value="1"/>
</dbReference>
<keyword evidence="3" id="KW-0963">Cytoplasm</keyword>
<dbReference type="SMART" id="SM00220">
    <property type="entry name" value="S_TKc"/>
    <property type="match status" value="1"/>
</dbReference>
<evidence type="ECO:0000256" key="11">
    <source>
        <dbReference type="ARBA" id="ARBA00048679"/>
    </source>
</evidence>
<dbReference type="Proteomes" id="UP001454036">
    <property type="component" value="Unassembled WGS sequence"/>
</dbReference>
<sequence>MGVENYHVIEIVGEGSFGKVYKGRRKYTGQTVAMKFIPKHGKSDKDIHNLRQEIEILRKLKHENIIAMLDSFESPQEFCVVTEFAQGELFEILEDDKCLPEEQVQAIAKQLVRALHYLHSNRIIHRDMKPQNILIGAGSVVKLCDFGFARAMSANTVVLRSIKGTPLYMAPELVREQPYNHTADLWSLGVILYELFVGQPPFYTNSVYSLIRHIIKDPVKYPDNMSTNFRSFLRGLLNKVPHDRLSWPSLLEHPFVRDTSEYAIPKVIPVATAAAAKEYDAALKGGGLVKKLRGLVITSPERKTSSPASTDEDGTYQGDQSIHHRNNSNTVSDNSPAEEFPGFPSSGEGAESGCQVLDQLEKNSRTVKGAKVIGQDNQAVSVILLPLKKWCDSR</sequence>
<protein>
    <recommendedName>
        <fullName evidence="2">non-specific serine/threonine protein kinase</fullName>
        <ecNumber evidence="2">2.7.11.1</ecNumber>
    </recommendedName>
    <alternativeName>
        <fullName evidence="12">Fused homolog</fullName>
    </alternativeName>
</protein>
<organism evidence="17 18">
    <name type="scientific">Lithospermum erythrorhizon</name>
    <name type="common">Purple gromwell</name>
    <name type="synonym">Lithospermum officinale var. erythrorhizon</name>
    <dbReference type="NCBI Taxonomy" id="34254"/>
    <lineage>
        <taxon>Eukaryota</taxon>
        <taxon>Viridiplantae</taxon>
        <taxon>Streptophyta</taxon>
        <taxon>Embryophyta</taxon>
        <taxon>Tracheophyta</taxon>
        <taxon>Spermatophyta</taxon>
        <taxon>Magnoliopsida</taxon>
        <taxon>eudicotyledons</taxon>
        <taxon>Gunneridae</taxon>
        <taxon>Pentapetalae</taxon>
        <taxon>asterids</taxon>
        <taxon>lamiids</taxon>
        <taxon>Boraginales</taxon>
        <taxon>Boraginaceae</taxon>
        <taxon>Boraginoideae</taxon>
        <taxon>Lithospermeae</taxon>
        <taxon>Lithospermum</taxon>
    </lineage>
</organism>
<comment type="subcellular location">
    <subcellularLocation>
        <location evidence="1">Cytoplasm</location>
        <location evidence="1">Cytoskeleton</location>
    </subcellularLocation>
</comment>
<dbReference type="InterPro" id="IPR008271">
    <property type="entry name" value="Ser/Thr_kinase_AS"/>
</dbReference>
<keyword evidence="9" id="KW-0206">Cytoskeleton</keyword>
<evidence type="ECO:0000313" key="18">
    <source>
        <dbReference type="Proteomes" id="UP001454036"/>
    </source>
</evidence>
<dbReference type="GO" id="GO:0005524">
    <property type="term" value="F:ATP binding"/>
    <property type="evidence" value="ECO:0007669"/>
    <property type="project" value="UniProtKB-UniRule"/>
</dbReference>
<evidence type="ECO:0000256" key="8">
    <source>
        <dbReference type="ARBA" id="ARBA00022840"/>
    </source>
</evidence>
<name>A0AAV3NWJ8_LITER</name>
<evidence type="ECO:0000256" key="15">
    <source>
        <dbReference type="SAM" id="MobiDB-lite"/>
    </source>
</evidence>
<evidence type="ECO:0000256" key="10">
    <source>
        <dbReference type="ARBA" id="ARBA00047899"/>
    </source>
</evidence>
<dbReference type="GO" id="GO:0005737">
    <property type="term" value="C:cytoplasm"/>
    <property type="evidence" value="ECO:0007669"/>
    <property type="project" value="UniProtKB-ARBA"/>
</dbReference>
<evidence type="ECO:0000256" key="7">
    <source>
        <dbReference type="ARBA" id="ARBA00022777"/>
    </source>
</evidence>
<evidence type="ECO:0000256" key="3">
    <source>
        <dbReference type="ARBA" id="ARBA00022490"/>
    </source>
</evidence>
<keyword evidence="5" id="KW-0808">Transferase</keyword>
<dbReference type="EMBL" id="BAABME010000564">
    <property type="protein sequence ID" value="GAA0143800.1"/>
    <property type="molecule type" value="Genomic_DNA"/>
</dbReference>
<keyword evidence="18" id="KW-1185">Reference proteome</keyword>
<dbReference type="PANTHER" id="PTHR22983">
    <property type="entry name" value="PROTEIN KINASE RELATED"/>
    <property type="match status" value="1"/>
</dbReference>
<keyword evidence="7 17" id="KW-0418">Kinase</keyword>
<evidence type="ECO:0000256" key="5">
    <source>
        <dbReference type="ARBA" id="ARBA00022679"/>
    </source>
</evidence>
<dbReference type="GO" id="GO:0005856">
    <property type="term" value="C:cytoskeleton"/>
    <property type="evidence" value="ECO:0007669"/>
    <property type="project" value="UniProtKB-SubCell"/>
</dbReference>
<dbReference type="AlphaFoldDB" id="A0AAV3NWJ8"/>
<evidence type="ECO:0000256" key="6">
    <source>
        <dbReference type="ARBA" id="ARBA00022741"/>
    </source>
</evidence>
<evidence type="ECO:0000256" key="12">
    <source>
        <dbReference type="ARBA" id="ARBA00075375"/>
    </source>
</evidence>
<evidence type="ECO:0000259" key="16">
    <source>
        <dbReference type="PROSITE" id="PS50011"/>
    </source>
</evidence>
<dbReference type="PROSITE" id="PS50011">
    <property type="entry name" value="PROTEIN_KINASE_DOM"/>
    <property type="match status" value="1"/>
</dbReference>
<evidence type="ECO:0000256" key="9">
    <source>
        <dbReference type="ARBA" id="ARBA00023212"/>
    </source>
</evidence>
<dbReference type="GO" id="GO:0004674">
    <property type="term" value="F:protein serine/threonine kinase activity"/>
    <property type="evidence" value="ECO:0007669"/>
    <property type="project" value="UniProtKB-KW"/>
</dbReference>
<proteinExistence type="inferred from homology"/>
<dbReference type="InterPro" id="IPR017441">
    <property type="entry name" value="Protein_kinase_ATP_BS"/>
</dbReference>
<dbReference type="SUPFAM" id="SSF56112">
    <property type="entry name" value="Protein kinase-like (PK-like)"/>
    <property type="match status" value="1"/>
</dbReference>
<comment type="catalytic activity">
    <reaction evidence="11">
        <text>L-seryl-[protein] + ATP = O-phospho-L-seryl-[protein] + ADP + H(+)</text>
        <dbReference type="Rhea" id="RHEA:17989"/>
        <dbReference type="Rhea" id="RHEA-COMP:9863"/>
        <dbReference type="Rhea" id="RHEA-COMP:11604"/>
        <dbReference type="ChEBI" id="CHEBI:15378"/>
        <dbReference type="ChEBI" id="CHEBI:29999"/>
        <dbReference type="ChEBI" id="CHEBI:30616"/>
        <dbReference type="ChEBI" id="CHEBI:83421"/>
        <dbReference type="ChEBI" id="CHEBI:456216"/>
        <dbReference type="EC" id="2.7.11.1"/>
    </reaction>
</comment>
<reference evidence="17 18" key="1">
    <citation type="submission" date="2024-01" db="EMBL/GenBank/DDBJ databases">
        <title>The complete chloroplast genome sequence of Lithospermum erythrorhizon: insights into the phylogenetic relationship among Boraginaceae species and the maternal lineages of purple gromwells.</title>
        <authorList>
            <person name="Okada T."/>
            <person name="Watanabe K."/>
        </authorList>
    </citation>
    <scope>NUCLEOTIDE SEQUENCE [LARGE SCALE GENOMIC DNA]</scope>
</reference>
<keyword evidence="8 13" id="KW-0067">ATP-binding</keyword>
<dbReference type="Pfam" id="PF00069">
    <property type="entry name" value="Pkinase"/>
    <property type="match status" value="1"/>
</dbReference>
<feature type="region of interest" description="Disordered" evidence="15">
    <location>
        <begin position="299"/>
        <end position="351"/>
    </location>
</feature>
<evidence type="ECO:0000256" key="2">
    <source>
        <dbReference type="ARBA" id="ARBA00012513"/>
    </source>
</evidence>
<dbReference type="CDD" id="cd14002">
    <property type="entry name" value="STKc_STK36"/>
    <property type="match status" value="1"/>
</dbReference>
<comment type="caution">
    <text evidence="17">The sequence shown here is derived from an EMBL/GenBank/DDBJ whole genome shotgun (WGS) entry which is preliminary data.</text>
</comment>
<dbReference type="PROSITE" id="PS00108">
    <property type="entry name" value="PROTEIN_KINASE_ST"/>
    <property type="match status" value="1"/>
</dbReference>